<feature type="transmembrane region" description="Helical" evidence="6">
    <location>
        <begin position="550"/>
        <end position="570"/>
    </location>
</feature>
<evidence type="ECO:0000256" key="1">
    <source>
        <dbReference type="ARBA" id="ARBA00004141"/>
    </source>
</evidence>
<protein>
    <recommendedName>
        <fullName evidence="7">TMC domain-containing protein</fullName>
    </recommendedName>
</protein>
<feature type="transmembrane region" description="Helical" evidence="6">
    <location>
        <begin position="440"/>
        <end position="466"/>
    </location>
</feature>
<feature type="transmembrane region" description="Helical" evidence="6">
    <location>
        <begin position="265"/>
        <end position="287"/>
    </location>
</feature>
<evidence type="ECO:0000256" key="6">
    <source>
        <dbReference type="SAM" id="Phobius"/>
    </source>
</evidence>
<dbReference type="EMBL" id="FN654513">
    <property type="protein sequence ID" value="CBY34493.1"/>
    <property type="molecule type" value="Genomic_DNA"/>
</dbReference>
<dbReference type="PANTHER" id="PTHR23302:SF40">
    <property type="entry name" value="TRANSMEMBRANE CHANNEL-LIKE PROTEIN"/>
    <property type="match status" value="1"/>
</dbReference>
<reference evidence="8" key="1">
    <citation type="journal article" date="2010" name="Science">
        <title>Plasticity of animal genome architecture unmasked by rapid evolution of a pelagic tunicate.</title>
        <authorList>
            <person name="Denoeud F."/>
            <person name="Henriet S."/>
            <person name="Mungpakdee S."/>
            <person name="Aury J.M."/>
            <person name="Da Silva C."/>
            <person name="Brinkmann H."/>
            <person name="Mikhaleva J."/>
            <person name="Olsen L.C."/>
            <person name="Jubin C."/>
            <person name="Canestro C."/>
            <person name="Bouquet J.M."/>
            <person name="Danks G."/>
            <person name="Poulain J."/>
            <person name="Campsteijn C."/>
            <person name="Adamski M."/>
            <person name="Cross I."/>
            <person name="Yadetie F."/>
            <person name="Muffato M."/>
            <person name="Louis A."/>
            <person name="Butcher S."/>
            <person name="Tsagkogeorga G."/>
            <person name="Konrad A."/>
            <person name="Singh S."/>
            <person name="Jensen M.F."/>
            <person name="Cong E.H."/>
            <person name="Eikeseth-Otteraa H."/>
            <person name="Noel B."/>
            <person name="Anthouard V."/>
            <person name="Porcel B.M."/>
            <person name="Kachouri-Lafond R."/>
            <person name="Nishino A."/>
            <person name="Ugolini M."/>
            <person name="Chourrout P."/>
            <person name="Nishida H."/>
            <person name="Aasland R."/>
            <person name="Huzurbazar S."/>
            <person name="Westhof E."/>
            <person name="Delsuc F."/>
            <person name="Lehrach H."/>
            <person name="Reinhardt R."/>
            <person name="Weissenbach J."/>
            <person name="Roy S.W."/>
            <person name="Artiguenave F."/>
            <person name="Postlethwait J.H."/>
            <person name="Manak J.R."/>
            <person name="Thompson E.M."/>
            <person name="Jaillon O."/>
            <person name="Du Pasquier L."/>
            <person name="Boudinot P."/>
            <person name="Liberles D.A."/>
            <person name="Volff J.N."/>
            <person name="Philippe H."/>
            <person name="Lenhard B."/>
            <person name="Roest Crollius H."/>
            <person name="Wincker P."/>
            <person name="Chourrout D."/>
        </authorList>
    </citation>
    <scope>NUCLEOTIDE SEQUENCE [LARGE SCALE GENOMIC DNA]</scope>
</reference>
<evidence type="ECO:0000259" key="7">
    <source>
        <dbReference type="Pfam" id="PF07810"/>
    </source>
</evidence>
<gene>
    <name evidence="8" type="ORF">GSOID_T00024517001</name>
</gene>
<keyword evidence="5 6" id="KW-0472">Membrane</keyword>
<feature type="transmembrane region" description="Helical" evidence="6">
    <location>
        <begin position="77"/>
        <end position="102"/>
    </location>
</feature>
<evidence type="ECO:0000256" key="2">
    <source>
        <dbReference type="ARBA" id="ARBA00006510"/>
    </source>
</evidence>
<dbReference type="AlphaFoldDB" id="E4YG69"/>
<feature type="domain" description="TMC" evidence="7">
    <location>
        <begin position="380"/>
        <end position="485"/>
    </location>
</feature>
<dbReference type="Pfam" id="PF07810">
    <property type="entry name" value="TMC"/>
    <property type="match status" value="1"/>
</dbReference>
<dbReference type="Proteomes" id="UP000011014">
    <property type="component" value="Unassembled WGS sequence"/>
</dbReference>
<comment type="similarity">
    <text evidence="2">Belongs to the TMC family.</text>
</comment>
<keyword evidence="4 6" id="KW-1133">Transmembrane helix</keyword>
<proteinExistence type="inferred from homology"/>
<evidence type="ECO:0000256" key="4">
    <source>
        <dbReference type="ARBA" id="ARBA00022989"/>
    </source>
</evidence>
<comment type="subcellular location">
    <subcellularLocation>
        <location evidence="1">Membrane</location>
        <topology evidence="1">Multi-pass membrane protein</topology>
    </subcellularLocation>
</comment>
<feature type="transmembrane region" description="Helical" evidence="6">
    <location>
        <begin position="165"/>
        <end position="183"/>
    </location>
</feature>
<dbReference type="PANTHER" id="PTHR23302">
    <property type="entry name" value="TRANSMEMBRANE CHANNEL-RELATED"/>
    <property type="match status" value="1"/>
</dbReference>
<feature type="transmembrane region" description="Helical" evidence="6">
    <location>
        <begin position="381"/>
        <end position="403"/>
    </location>
</feature>
<dbReference type="GO" id="GO:0005886">
    <property type="term" value="C:plasma membrane"/>
    <property type="evidence" value="ECO:0007669"/>
    <property type="project" value="InterPro"/>
</dbReference>
<feature type="transmembrane region" description="Helical" evidence="6">
    <location>
        <begin position="307"/>
        <end position="325"/>
    </location>
</feature>
<sequence>MTKKLQVLQEKRAVLLKFEGKLSKRGQQWEAIKRSVQNMKRSYDNFLTSLVPWDSRIKRVESYFGSSVTSFFTLLRWLCYINVCISVLTISFVTVPELLIGASQSELEYKSMSVNEPADFVDQAWDLGMVWGFSESEIKLKYSYLFYGFYTNETDMDSKGYRIPLAYLLCTVVKNIFSFFVLLKEMTRNSRLAGSTGGDDDYDFSWKIFTAWDYMIEIPCEANPETADNKVASIATVVRESIVDDQEKENELSTKEKRILLAMRIIANILVLAIIAGSIALIVWRTMVSLSSEQQNTKTNWFQQNELSLVITAITMIAPSLFEFVSMMEKYHPRTALRIQLGRLLLLYIDKVDNLDFYFRCFHVVWILPEMLKNLVDPKKLTIIDLIVTIAAILVIDFFRALVVRWMNWDCFSWDMEAGWLGYGEFKIAENVLALCNNQAVIWIGAFFCPLLPLINVFKLAIIFYVRSWAVLTCNVPMERVFRASKSNNFYLVLLMIMLFVAIVPIFYVIFNLTPSHCGPFGGAEKVHHIIIEFYENDIPARIRKVLDLVISPSIMIPAVCVMILVIYYLQSLARGAKEQNARLKLQLHYERNEGKRVIQLKNAGKEHVLK</sequence>
<evidence type="ECO:0000256" key="3">
    <source>
        <dbReference type="ARBA" id="ARBA00022692"/>
    </source>
</evidence>
<evidence type="ECO:0000313" key="8">
    <source>
        <dbReference type="EMBL" id="CBY34493.1"/>
    </source>
</evidence>
<keyword evidence="3 6" id="KW-0812">Transmembrane</keyword>
<dbReference type="InterPro" id="IPR012496">
    <property type="entry name" value="TMC_dom"/>
</dbReference>
<evidence type="ECO:0000256" key="5">
    <source>
        <dbReference type="ARBA" id="ARBA00023136"/>
    </source>
</evidence>
<organism evidence="8">
    <name type="scientific">Oikopleura dioica</name>
    <name type="common">Tunicate</name>
    <dbReference type="NCBI Taxonomy" id="34765"/>
    <lineage>
        <taxon>Eukaryota</taxon>
        <taxon>Metazoa</taxon>
        <taxon>Chordata</taxon>
        <taxon>Tunicata</taxon>
        <taxon>Appendicularia</taxon>
        <taxon>Copelata</taxon>
        <taxon>Oikopleuridae</taxon>
        <taxon>Oikopleura</taxon>
    </lineage>
</organism>
<dbReference type="InterPro" id="IPR038900">
    <property type="entry name" value="TMC"/>
</dbReference>
<accession>E4YG69</accession>
<name>E4YG69_OIKDI</name>
<feature type="transmembrane region" description="Helical" evidence="6">
    <location>
        <begin position="490"/>
        <end position="511"/>
    </location>
</feature>
<dbReference type="GO" id="GO:0008381">
    <property type="term" value="F:mechanosensitive monoatomic ion channel activity"/>
    <property type="evidence" value="ECO:0007669"/>
    <property type="project" value="TreeGrafter"/>
</dbReference>